<protein>
    <submittedName>
        <fullName evidence="1">Uncharacterized protein</fullName>
    </submittedName>
</protein>
<accession>A0A853IB42</accession>
<proteinExistence type="predicted"/>
<reference evidence="1 2" key="1">
    <citation type="submission" date="2020-07" db="EMBL/GenBank/DDBJ databases">
        <title>Endozoicomonas sp. nov., isolated from sediment.</title>
        <authorList>
            <person name="Gu T."/>
        </authorList>
    </citation>
    <scope>NUCLEOTIDE SEQUENCE [LARGE SCALE GENOMIC DNA]</scope>
    <source>
        <strain evidence="1 2">SM1973</strain>
    </source>
</reference>
<dbReference type="RefSeq" id="WP_180568786.1">
    <property type="nucleotide sequence ID" value="NZ_JACCKB010000017.1"/>
</dbReference>
<keyword evidence="2" id="KW-1185">Reference proteome</keyword>
<sequence length="61" mass="7118">MGINAFLISSETVDLNLLHNQLKEINAIFDHRLIWPLLVEAIEDKNALEEQPKIEERYSLE</sequence>
<dbReference type="Proteomes" id="UP000569732">
    <property type="component" value="Unassembled WGS sequence"/>
</dbReference>
<evidence type="ECO:0000313" key="1">
    <source>
        <dbReference type="EMBL" id="NYZ66757.1"/>
    </source>
</evidence>
<dbReference type="AlphaFoldDB" id="A0A853IB42"/>
<evidence type="ECO:0000313" key="2">
    <source>
        <dbReference type="Proteomes" id="UP000569732"/>
    </source>
</evidence>
<organism evidence="1 2">
    <name type="scientific">Spartinivicinus marinus</name>
    <dbReference type="NCBI Taxonomy" id="2994442"/>
    <lineage>
        <taxon>Bacteria</taxon>
        <taxon>Pseudomonadati</taxon>
        <taxon>Pseudomonadota</taxon>
        <taxon>Gammaproteobacteria</taxon>
        <taxon>Oceanospirillales</taxon>
        <taxon>Zooshikellaceae</taxon>
        <taxon>Spartinivicinus</taxon>
    </lineage>
</organism>
<name>A0A853IB42_9GAMM</name>
<dbReference type="EMBL" id="JACCKB010000017">
    <property type="protein sequence ID" value="NYZ66757.1"/>
    <property type="molecule type" value="Genomic_DNA"/>
</dbReference>
<gene>
    <name evidence="1" type="ORF">H0A36_12120</name>
</gene>
<comment type="caution">
    <text evidence="1">The sequence shown here is derived from an EMBL/GenBank/DDBJ whole genome shotgun (WGS) entry which is preliminary data.</text>
</comment>